<accession>A0A482VMA0</accession>
<dbReference type="PROSITE" id="PS00233">
    <property type="entry name" value="CHIT_BIND_RR_1"/>
    <property type="match status" value="1"/>
</dbReference>
<dbReference type="PANTHER" id="PTHR10380">
    <property type="entry name" value="CUTICLE PROTEIN"/>
    <property type="match status" value="1"/>
</dbReference>
<feature type="signal peptide" evidence="3">
    <location>
        <begin position="1"/>
        <end position="18"/>
    </location>
</feature>
<dbReference type="OrthoDB" id="8188035at2759"/>
<organism evidence="4 5">
    <name type="scientific">Asbolus verrucosus</name>
    <name type="common">Desert ironclad beetle</name>
    <dbReference type="NCBI Taxonomy" id="1661398"/>
    <lineage>
        <taxon>Eukaryota</taxon>
        <taxon>Metazoa</taxon>
        <taxon>Ecdysozoa</taxon>
        <taxon>Arthropoda</taxon>
        <taxon>Hexapoda</taxon>
        <taxon>Insecta</taxon>
        <taxon>Pterygota</taxon>
        <taxon>Neoptera</taxon>
        <taxon>Endopterygota</taxon>
        <taxon>Coleoptera</taxon>
        <taxon>Polyphaga</taxon>
        <taxon>Cucujiformia</taxon>
        <taxon>Tenebrionidae</taxon>
        <taxon>Pimeliinae</taxon>
        <taxon>Asbolus</taxon>
    </lineage>
</organism>
<keyword evidence="3" id="KW-0732">Signal</keyword>
<gene>
    <name evidence="4" type="ORF">BDFB_012191</name>
</gene>
<name>A0A482VMA0_ASBVE</name>
<dbReference type="PROSITE" id="PS51155">
    <property type="entry name" value="CHIT_BIND_RR_2"/>
    <property type="match status" value="2"/>
</dbReference>
<dbReference type="Proteomes" id="UP000292052">
    <property type="component" value="Unassembled WGS sequence"/>
</dbReference>
<dbReference type="PANTHER" id="PTHR10380:SF196">
    <property type="entry name" value="CUTICULAR PROTEIN 72EA"/>
    <property type="match status" value="1"/>
</dbReference>
<evidence type="ECO:0000256" key="2">
    <source>
        <dbReference type="PROSITE-ProRule" id="PRU00497"/>
    </source>
</evidence>
<evidence type="ECO:0000256" key="1">
    <source>
        <dbReference type="ARBA" id="ARBA00022460"/>
    </source>
</evidence>
<evidence type="ECO:0000313" key="4">
    <source>
        <dbReference type="EMBL" id="RZC33813.1"/>
    </source>
</evidence>
<dbReference type="GO" id="GO:0008010">
    <property type="term" value="F:structural constituent of chitin-based larval cuticle"/>
    <property type="evidence" value="ECO:0007669"/>
    <property type="project" value="TreeGrafter"/>
</dbReference>
<dbReference type="InterPro" id="IPR031311">
    <property type="entry name" value="CHIT_BIND_RR_consensus"/>
</dbReference>
<feature type="chain" id="PRO_5019762400" evidence="3">
    <location>
        <begin position="19"/>
        <end position="358"/>
    </location>
</feature>
<dbReference type="STRING" id="1661398.A0A482VMA0"/>
<dbReference type="Pfam" id="PF00379">
    <property type="entry name" value="Chitin_bind_4"/>
    <property type="match status" value="2"/>
</dbReference>
<proteinExistence type="predicted"/>
<protein>
    <submittedName>
        <fullName evidence="4">Cuticular protein</fullName>
    </submittedName>
</protein>
<keyword evidence="1 2" id="KW-0193">Cuticle</keyword>
<dbReference type="AlphaFoldDB" id="A0A482VMA0"/>
<dbReference type="EMBL" id="QDEB01085438">
    <property type="protein sequence ID" value="RZC33813.1"/>
    <property type="molecule type" value="Genomic_DNA"/>
</dbReference>
<dbReference type="InterPro" id="IPR000618">
    <property type="entry name" value="Insect_cuticle"/>
</dbReference>
<dbReference type="InterPro" id="IPR050468">
    <property type="entry name" value="Cuticle_Struct_Prot"/>
</dbReference>
<sequence length="358" mass="37468">MKVSVIALVALVLGQSESSHVIPLGVTVGITPYSHPVISLYHSQDVYGQYAYGYSTPTSTKSETKTADGVTQGGYSYIDSNGILQSVQYIADPIHGFRVAATNLPQDLPDVAHAKAKHLADFAAVQAEHAQIAAQRTVQYSNPVAVPAAAVPQVNLVQLPQPVQDLPEVVQARAQHLAALQAAYAGANSQPVQDLPEVARARAEHLAIVEQTKARDAAAHLSPVQLSGNVVAVQTAAAPVAPVVHSAQISYTPALVHAPGSSQYHAQDGLGQYSYGYVGPLSAKSETKTADGVTRGGYSYIDANGNLQTVNYISDPVHGFRVAATNLPAAPSAPVVVQKQAVAAKAATAGLYTHEIYY</sequence>
<dbReference type="GO" id="GO:0062129">
    <property type="term" value="C:chitin-based extracellular matrix"/>
    <property type="evidence" value="ECO:0007669"/>
    <property type="project" value="TreeGrafter"/>
</dbReference>
<comment type="caution">
    <text evidence="4">The sequence shown here is derived from an EMBL/GenBank/DDBJ whole genome shotgun (WGS) entry which is preliminary data.</text>
</comment>
<keyword evidence="5" id="KW-1185">Reference proteome</keyword>
<evidence type="ECO:0000313" key="5">
    <source>
        <dbReference type="Proteomes" id="UP000292052"/>
    </source>
</evidence>
<reference evidence="4 5" key="1">
    <citation type="submission" date="2017-03" db="EMBL/GenBank/DDBJ databases">
        <title>Genome of the blue death feigning beetle - Asbolus verrucosus.</title>
        <authorList>
            <person name="Rider S.D."/>
        </authorList>
    </citation>
    <scope>NUCLEOTIDE SEQUENCE [LARGE SCALE GENOMIC DNA]</scope>
    <source>
        <strain evidence="4">Butters</strain>
        <tissue evidence="4">Head and leg muscle</tissue>
    </source>
</reference>
<evidence type="ECO:0000256" key="3">
    <source>
        <dbReference type="SAM" id="SignalP"/>
    </source>
</evidence>